<feature type="region of interest" description="Disordered" evidence="8">
    <location>
        <begin position="1"/>
        <end position="20"/>
    </location>
</feature>
<dbReference type="STRING" id="1713.GCA_000718325_01702"/>
<feature type="transmembrane region" description="Helical" evidence="9">
    <location>
        <begin position="113"/>
        <end position="138"/>
    </location>
</feature>
<comment type="similarity">
    <text evidence="2">Belongs to the amino acid-polyamine-organocation (APC) superfamily. Amino acid transporter (AAT) (TC 2.A.3.1) family.</text>
</comment>
<dbReference type="GO" id="GO:0055085">
    <property type="term" value="P:transmembrane transport"/>
    <property type="evidence" value="ECO:0007669"/>
    <property type="project" value="InterPro"/>
</dbReference>
<evidence type="ECO:0000256" key="5">
    <source>
        <dbReference type="ARBA" id="ARBA00022970"/>
    </source>
</evidence>
<feature type="domain" description="Amino acid permease/ SLC12A" evidence="10">
    <location>
        <begin position="35"/>
        <end position="470"/>
    </location>
</feature>
<evidence type="ECO:0000313" key="11">
    <source>
        <dbReference type="EMBL" id="RXR25913.1"/>
    </source>
</evidence>
<keyword evidence="3" id="KW-0813">Transport</keyword>
<evidence type="ECO:0000256" key="4">
    <source>
        <dbReference type="ARBA" id="ARBA00022692"/>
    </source>
</evidence>
<keyword evidence="7 9" id="KW-0472">Membrane</keyword>
<organism evidence="12 13">
    <name type="scientific">Oerskovia turbata</name>
    <dbReference type="NCBI Taxonomy" id="1713"/>
    <lineage>
        <taxon>Bacteria</taxon>
        <taxon>Bacillati</taxon>
        <taxon>Actinomycetota</taxon>
        <taxon>Actinomycetes</taxon>
        <taxon>Micrococcales</taxon>
        <taxon>Cellulomonadaceae</taxon>
        <taxon>Oerskovia</taxon>
    </lineage>
</organism>
<keyword evidence="4 9" id="KW-0812">Transmembrane</keyword>
<accession>A0A4Q1KTD4</accession>
<sequence>MPDSASPALPDDAAHPAGPLAPEGEQLAHGLRTRHLTMMGLGSAIGAGLFLGSGVGIATAGPAVLVSYAVAGLLVILVMRMLAEMASAVPSSGSFSVYAETALGRWAGFTMGWLYWFTLIMVLGAEITGASQIVSGWVPGVPQWVVALVFVAVFAVVNLWGVKHFGEFEFWFAFIKVAAIVAFLVIGVLLVLGWLPGTDPVGTTNIFGDPASLAGFAPHGLPGIAAGLLVVVFAFGGIEIVTIAAAEAREPQKAIVTATRSIVWRILFFYVGAVAIMALVLPWDAPELLSGPFVAVLDLAGLPGAARLMEAVVVVALLSAFNANVYGTSRMAFSLAGRGDGHRALTKVSPTGVPWVAVLLSVFFGLLSVGLNWLLPGEVLGILLNAVGSALLVIWVFIAVSQLRLRPRLEAAAGGADKMTLRMWAYPGLTWATLAGLAGLIVLMLFDDAARVQLVSTLVLVGVIVGIYAVRSRLRGRAGRAGAGS</sequence>
<evidence type="ECO:0000256" key="3">
    <source>
        <dbReference type="ARBA" id="ARBA00022448"/>
    </source>
</evidence>
<reference evidence="13 14" key="1">
    <citation type="submission" date="2019-01" db="EMBL/GenBank/DDBJ databases">
        <title>Oerskovia turbata Genome sequencing and assembly.</title>
        <authorList>
            <person name="Dou T."/>
        </authorList>
    </citation>
    <scope>NUCLEOTIDE SEQUENCE [LARGE SCALE GENOMIC DNA]</scope>
    <source>
        <strain evidence="12 13">JCM12123</strain>
        <strain evidence="11 14">JCM3160</strain>
    </source>
</reference>
<dbReference type="Proteomes" id="UP000290517">
    <property type="component" value="Unassembled WGS sequence"/>
</dbReference>
<dbReference type="EMBL" id="SDJR01000005">
    <property type="protein sequence ID" value="RXR25913.1"/>
    <property type="molecule type" value="Genomic_DNA"/>
</dbReference>
<feature type="transmembrane region" description="Helical" evidence="9">
    <location>
        <begin position="144"/>
        <end position="162"/>
    </location>
</feature>
<evidence type="ECO:0000313" key="13">
    <source>
        <dbReference type="Proteomes" id="UP000289805"/>
    </source>
</evidence>
<comment type="caution">
    <text evidence="12">The sequence shown here is derived from an EMBL/GenBank/DDBJ whole genome shotgun (WGS) entry which is preliminary data.</text>
</comment>
<dbReference type="Gene3D" id="1.20.1740.10">
    <property type="entry name" value="Amino acid/polyamine transporter I"/>
    <property type="match status" value="1"/>
</dbReference>
<dbReference type="GO" id="GO:0016020">
    <property type="term" value="C:membrane"/>
    <property type="evidence" value="ECO:0007669"/>
    <property type="project" value="UniProtKB-SubCell"/>
</dbReference>
<feature type="transmembrane region" description="Helical" evidence="9">
    <location>
        <begin position="381"/>
        <end position="403"/>
    </location>
</feature>
<feature type="transmembrane region" description="Helical" evidence="9">
    <location>
        <begin position="353"/>
        <end position="375"/>
    </location>
</feature>
<dbReference type="PANTHER" id="PTHR43495">
    <property type="entry name" value="GABA PERMEASE"/>
    <property type="match status" value="1"/>
</dbReference>
<evidence type="ECO:0000256" key="7">
    <source>
        <dbReference type="ARBA" id="ARBA00023136"/>
    </source>
</evidence>
<evidence type="ECO:0000256" key="6">
    <source>
        <dbReference type="ARBA" id="ARBA00022989"/>
    </source>
</evidence>
<comment type="subcellular location">
    <subcellularLocation>
        <location evidence="1">Membrane</location>
        <topology evidence="1">Multi-pass membrane protein</topology>
    </subcellularLocation>
</comment>
<dbReference type="PROSITE" id="PS00218">
    <property type="entry name" value="AMINO_ACID_PERMEASE_1"/>
    <property type="match status" value="1"/>
</dbReference>
<feature type="transmembrane region" description="Helical" evidence="9">
    <location>
        <begin position="305"/>
        <end position="325"/>
    </location>
</feature>
<evidence type="ECO:0000313" key="12">
    <source>
        <dbReference type="EMBL" id="RXR33463.1"/>
    </source>
</evidence>
<dbReference type="PANTHER" id="PTHR43495:SF5">
    <property type="entry name" value="GAMMA-AMINOBUTYRIC ACID PERMEASE"/>
    <property type="match status" value="1"/>
</dbReference>
<name>A0A4Q1KTD4_9CELL</name>
<gene>
    <name evidence="11" type="ORF">EQW73_10070</name>
    <name evidence="12" type="ORF">EQW78_11530</name>
</gene>
<keyword evidence="5" id="KW-0029">Amino-acid transport</keyword>
<keyword evidence="14" id="KW-1185">Reference proteome</keyword>
<dbReference type="InterPro" id="IPR004840">
    <property type="entry name" value="Amino_acid_permease_CS"/>
</dbReference>
<dbReference type="PIRSF" id="PIRSF006060">
    <property type="entry name" value="AA_transporter"/>
    <property type="match status" value="1"/>
</dbReference>
<feature type="transmembrane region" description="Helical" evidence="9">
    <location>
        <begin position="224"/>
        <end position="246"/>
    </location>
</feature>
<evidence type="ECO:0000313" key="14">
    <source>
        <dbReference type="Proteomes" id="UP000290517"/>
    </source>
</evidence>
<protein>
    <submittedName>
        <fullName evidence="12">Amino acid permease</fullName>
    </submittedName>
</protein>
<dbReference type="Pfam" id="PF00324">
    <property type="entry name" value="AA_permease"/>
    <property type="match status" value="1"/>
</dbReference>
<feature type="transmembrane region" description="Helical" evidence="9">
    <location>
        <begin position="424"/>
        <end position="446"/>
    </location>
</feature>
<evidence type="ECO:0000256" key="2">
    <source>
        <dbReference type="ARBA" id="ARBA00008583"/>
    </source>
</evidence>
<dbReference type="FunFam" id="1.20.1740.10:FF:000001">
    <property type="entry name" value="Amino acid permease"/>
    <property type="match status" value="1"/>
</dbReference>
<proteinExistence type="inferred from homology"/>
<feature type="transmembrane region" description="Helical" evidence="9">
    <location>
        <begin position="267"/>
        <end position="285"/>
    </location>
</feature>
<feature type="transmembrane region" description="Helical" evidence="9">
    <location>
        <begin position="63"/>
        <end position="83"/>
    </location>
</feature>
<keyword evidence="6 9" id="KW-1133">Transmembrane helix</keyword>
<dbReference type="EMBL" id="SDJQ01000014">
    <property type="protein sequence ID" value="RXR33463.1"/>
    <property type="molecule type" value="Genomic_DNA"/>
</dbReference>
<dbReference type="GO" id="GO:0006865">
    <property type="term" value="P:amino acid transport"/>
    <property type="evidence" value="ECO:0007669"/>
    <property type="project" value="UniProtKB-KW"/>
</dbReference>
<feature type="transmembrane region" description="Helical" evidence="9">
    <location>
        <begin position="174"/>
        <end position="195"/>
    </location>
</feature>
<evidence type="ECO:0000256" key="8">
    <source>
        <dbReference type="SAM" id="MobiDB-lite"/>
    </source>
</evidence>
<evidence type="ECO:0000256" key="9">
    <source>
        <dbReference type="SAM" id="Phobius"/>
    </source>
</evidence>
<evidence type="ECO:0000256" key="1">
    <source>
        <dbReference type="ARBA" id="ARBA00004141"/>
    </source>
</evidence>
<feature type="transmembrane region" description="Helical" evidence="9">
    <location>
        <begin position="452"/>
        <end position="470"/>
    </location>
</feature>
<evidence type="ECO:0000259" key="10">
    <source>
        <dbReference type="Pfam" id="PF00324"/>
    </source>
</evidence>
<dbReference type="Proteomes" id="UP000289805">
    <property type="component" value="Unassembled WGS sequence"/>
</dbReference>
<dbReference type="InterPro" id="IPR004841">
    <property type="entry name" value="AA-permease/SLC12A_dom"/>
</dbReference>
<dbReference type="AlphaFoldDB" id="A0A4Q1KTD4"/>
<dbReference type="OrthoDB" id="5297508at2"/>